<gene>
    <name evidence="2" type="ORF">ABMA28_010496</name>
</gene>
<feature type="compositionally biased region" description="Polar residues" evidence="1">
    <location>
        <begin position="21"/>
        <end position="36"/>
    </location>
</feature>
<comment type="caution">
    <text evidence="2">The sequence shown here is derived from an EMBL/GenBank/DDBJ whole genome shotgun (WGS) entry which is preliminary data.</text>
</comment>
<sequence>MEYFNGASVNQTHGSHHGHNLTANGNQLYNQVSFGNPSPPAAWPSHHNILSSGPESPENQSQNSPHLSMLQASQITNFSNSGN</sequence>
<proteinExistence type="predicted"/>
<name>A0ABD0SAL2_LOXSC</name>
<feature type="region of interest" description="Disordered" evidence="1">
    <location>
        <begin position="1"/>
        <end position="83"/>
    </location>
</feature>
<evidence type="ECO:0000256" key="1">
    <source>
        <dbReference type="SAM" id="MobiDB-lite"/>
    </source>
</evidence>
<evidence type="ECO:0000313" key="2">
    <source>
        <dbReference type="EMBL" id="KAL0810344.1"/>
    </source>
</evidence>
<dbReference type="AlphaFoldDB" id="A0ABD0SAL2"/>
<accession>A0ABD0SAL2</accession>
<feature type="non-terminal residue" evidence="2">
    <location>
        <position position="83"/>
    </location>
</feature>
<dbReference type="Proteomes" id="UP001549921">
    <property type="component" value="Unassembled WGS sequence"/>
</dbReference>
<feature type="compositionally biased region" description="Polar residues" evidence="1">
    <location>
        <begin position="48"/>
        <end position="83"/>
    </location>
</feature>
<evidence type="ECO:0000313" key="3">
    <source>
        <dbReference type="Proteomes" id="UP001549921"/>
    </source>
</evidence>
<protein>
    <submittedName>
        <fullName evidence="2">Uncharacterized protein</fullName>
    </submittedName>
</protein>
<dbReference type="EMBL" id="JBEDNZ010000026">
    <property type="protein sequence ID" value="KAL0810344.1"/>
    <property type="molecule type" value="Genomic_DNA"/>
</dbReference>
<reference evidence="2 3" key="1">
    <citation type="submission" date="2024-06" db="EMBL/GenBank/DDBJ databases">
        <title>A chromosome-level genome assembly of beet webworm, Loxostege sticticalis.</title>
        <authorList>
            <person name="Zhang Y."/>
        </authorList>
    </citation>
    <scope>NUCLEOTIDE SEQUENCE [LARGE SCALE GENOMIC DNA]</scope>
    <source>
        <strain evidence="2">AQ028</strain>
        <tissue evidence="2">Male pupae</tissue>
    </source>
</reference>
<organism evidence="2 3">
    <name type="scientific">Loxostege sticticalis</name>
    <name type="common">Beet webworm moth</name>
    <dbReference type="NCBI Taxonomy" id="481309"/>
    <lineage>
        <taxon>Eukaryota</taxon>
        <taxon>Metazoa</taxon>
        <taxon>Ecdysozoa</taxon>
        <taxon>Arthropoda</taxon>
        <taxon>Hexapoda</taxon>
        <taxon>Insecta</taxon>
        <taxon>Pterygota</taxon>
        <taxon>Neoptera</taxon>
        <taxon>Endopterygota</taxon>
        <taxon>Lepidoptera</taxon>
        <taxon>Glossata</taxon>
        <taxon>Ditrysia</taxon>
        <taxon>Pyraloidea</taxon>
        <taxon>Crambidae</taxon>
        <taxon>Pyraustinae</taxon>
        <taxon>Loxostege</taxon>
    </lineage>
</organism>